<reference evidence="5 7" key="2">
    <citation type="journal article" date="2013" name="Nature">
        <title>Insights into bilaterian evolution from three spiralian genomes.</title>
        <authorList>
            <person name="Simakov O."/>
            <person name="Marletaz F."/>
            <person name="Cho S.J."/>
            <person name="Edsinger-Gonzales E."/>
            <person name="Havlak P."/>
            <person name="Hellsten U."/>
            <person name="Kuo D.H."/>
            <person name="Larsson T."/>
            <person name="Lv J."/>
            <person name="Arendt D."/>
            <person name="Savage R."/>
            <person name="Osoegawa K."/>
            <person name="de Jong P."/>
            <person name="Grimwood J."/>
            <person name="Chapman J.A."/>
            <person name="Shapiro H."/>
            <person name="Aerts A."/>
            <person name="Otillar R.P."/>
            <person name="Terry A.Y."/>
            <person name="Boore J.L."/>
            <person name="Grigoriev I.V."/>
            <person name="Lindberg D.R."/>
            <person name="Seaver E.C."/>
            <person name="Weisblat D.A."/>
            <person name="Putnam N.H."/>
            <person name="Rokhsar D.S."/>
        </authorList>
    </citation>
    <scope>NUCLEOTIDE SEQUENCE</scope>
</reference>
<dbReference type="HOGENOM" id="CLU_061288_2_0_1"/>
<dbReference type="PROSITE" id="PS00018">
    <property type="entry name" value="EF_HAND_1"/>
    <property type="match status" value="3"/>
</dbReference>
<evidence type="ECO:0000256" key="1">
    <source>
        <dbReference type="ARBA" id="ARBA00022737"/>
    </source>
</evidence>
<reference evidence="7" key="1">
    <citation type="submission" date="2012-12" db="EMBL/GenBank/DDBJ databases">
        <authorList>
            <person name="Hellsten U."/>
            <person name="Grimwood J."/>
            <person name="Chapman J.A."/>
            <person name="Shapiro H."/>
            <person name="Aerts A."/>
            <person name="Otillar R.P."/>
            <person name="Terry A.Y."/>
            <person name="Boore J.L."/>
            <person name="Simakov O."/>
            <person name="Marletaz F."/>
            <person name="Cho S.-J."/>
            <person name="Edsinger-Gonzales E."/>
            <person name="Havlak P."/>
            <person name="Kuo D.-H."/>
            <person name="Larsson T."/>
            <person name="Lv J."/>
            <person name="Arendt D."/>
            <person name="Savage R."/>
            <person name="Osoegawa K."/>
            <person name="de Jong P."/>
            <person name="Lindberg D.R."/>
            <person name="Seaver E.C."/>
            <person name="Weisblat D.A."/>
            <person name="Putnam N.H."/>
            <person name="Grigoriev I.V."/>
            <person name="Rokhsar D.S."/>
        </authorList>
    </citation>
    <scope>NUCLEOTIDE SEQUENCE</scope>
</reference>
<feature type="domain" description="EF-hand" evidence="4">
    <location>
        <begin position="1"/>
        <end position="36"/>
    </location>
</feature>
<dbReference type="CTD" id="20217071"/>
<dbReference type="GeneID" id="20217071"/>
<evidence type="ECO:0000313" key="6">
    <source>
        <dbReference type="EnsemblMetazoa" id="HelroP90218"/>
    </source>
</evidence>
<dbReference type="eggNOG" id="KOG0027">
    <property type="taxonomic scope" value="Eukaryota"/>
</dbReference>
<keyword evidence="2" id="KW-0106">Calcium</keyword>
<accession>T1G7M4</accession>
<keyword evidence="7" id="KW-1185">Reference proteome</keyword>
<dbReference type="Gene3D" id="1.10.238.10">
    <property type="entry name" value="EF-hand"/>
    <property type="match status" value="2"/>
</dbReference>
<evidence type="ECO:0000313" key="5">
    <source>
        <dbReference type="EMBL" id="ESN91916.1"/>
    </source>
</evidence>
<comment type="function">
    <text evidence="3">Calcium-binding protein involved in larval development and metamorphosis. Likely to function as calcium buffers mediating the transport of calcium from the sea water to the blastocoel where calcium is required for skeleton formation.</text>
</comment>
<dbReference type="InParanoid" id="T1G7M4"/>
<dbReference type="GO" id="GO:0000226">
    <property type="term" value="P:microtubule cytoskeleton organization"/>
    <property type="evidence" value="ECO:0000318"/>
    <property type="project" value="GO_Central"/>
</dbReference>
<dbReference type="Proteomes" id="UP000015101">
    <property type="component" value="Unassembled WGS sequence"/>
</dbReference>
<feature type="domain" description="EF-hand" evidence="4">
    <location>
        <begin position="85"/>
        <end position="120"/>
    </location>
</feature>
<dbReference type="FunFam" id="1.10.238.10:FF:000811">
    <property type="entry name" value="Uncharacterized protein"/>
    <property type="match status" value="1"/>
</dbReference>
<dbReference type="InterPro" id="IPR002048">
    <property type="entry name" value="EF_hand_dom"/>
</dbReference>
<dbReference type="GO" id="GO:0005737">
    <property type="term" value="C:cytoplasm"/>
    <property type="evidence" value="ECO:0000318"/>
    <property type="project" value="GO_Central"/>
</dbReference>
<proteinExistence type="predicted"/>
<dbReference type="OMA" id="FCEFRAM"/>
<dbReference type="EMBL" id="KB097687">
    <property type="protein sequence ID" value="ESN91916.1"/>
    <property type="molecule type" value="Genomic_DNA"/>
</dbReference>
<dbReference type="EnsemblMetazoa" id="HelroT90218">
    <property type="protein sequence ID" value="HelroP90218"/>
    <property type="gene ID" value="HelroG90218"/>
</dbReference>
<dbReference type="PANTHER" id="PTHR23048:SF0">
    <property type="entry name" value="CALMODULIN LIKE 3"/>
    <property type="match status" value="1"/>
</dbReference>
<keyword evidence="1" id="KW-0677">Repeat</keyword>
<dbReference type="InterPro" id="IPR011992">
    <property type="entry name" value="EF-hand-dom_pair"/>
</dbReference>
<evidence type="ECO:0000256" key="2">
    <source>
        <dbReference type="ARBA" id="ARBA00022837"/>
    </source>
</evidence>
<dbReference type="EMBL" id="AMQM01007895">
    <property type="status" value="NOT_ANNOTATED_CDS"/>
    <property type="molecule type" value="Genomic_DNA"/>
</dbReference>
<dbReference type="STRING" id="6412.T1G7M4"/>
<protein>
    <recommendedName>
        <fullName evidence="4">EF-hand domain-containing protein</fullName>
    </recommendedName>
</protein>
<evidence type="ECO:0000313" key="7">
    <source>
        <dbReference type="Proteomes" id="UP000015101"/>
    </source>
</evidence>
<dbReference type="InterPro" id="IPR018247">
    <property type="entry name" value="EF_Hand_1_Ca_BS"/>
</dbReference>
<dbReference type="OrthoDB" id="26525at2759"/>
<name>T1G7M4_HELRO</name>
<dbReference type="PROSITE" id="PS50222">
    <property type="entry name" value="EF_HAND_2"/>
    <property type="match status" value="3"/>
</dbReference>
<dbReference type="FunFam" id="1.10.238.10:FF:000402">
    <property type="entry name" value="Calcium-binding protein SPEC 2D"/>
    <property type="match status" value="1"/>
</dbReference>
<sequence length="152" mass="17621">ERNAEYKEAFDLFDQDKDGRITMDELKTVMTSLRLPTTDEQIQQMIDRVDTDGNGTIEFCEFRAMLEEHRKLFGQEEDGDGVKRKEIEDVEKTFKVFDIDGDGLIDSDELKKTMLMLGEEVDDDDVTKMMSAADRNKDGKIDFDGRFARMKK</sequence>
<organism evidence="6 7">
    <name type="scientific">Helobdella robusta</name>
    <name type="common">Californian leech</name>
    <dbReference type="NCBI Taxonomy" id="6412"/>
    <lineage>
        <taxon>Eukaryota</taxon>
        <taxon>Metazoa</taxon>
        <taxon>Spiralia</taxon>
        <taxon>Lophotrochozoa</taxon>
        <taxon>Annelida</taxon>
        <taxon>Clitellata</taxon>
        <taxon>Hirudinea</taxon>
        <taxon>Rhynchobdellida</taxon>
        <taxon>Glossiphoniidae</taxon>
        <taxon>Helobdella</taxon>
    </lineage>
</organism>
<dbReference type="SMART" id="SM00054">
    <property type="entry name" value="EFh"/>
    <property type="match status" value="4"/>
</dbReference>
<dbReference type="KEGG" id="hro:HELRODRAFT_90218"/>
<dbReference type="RefSeq" id="XP_009029962.1">
    <property type="nucleotide sequence ID" value="XM_009031714.1"/>
</dbReference>
<dbReference type="GO" id="GO:0030234">
    <property type="term" value="F:enzyme regulator activity"/>
    <property type="evidence" value="ECO:0000318"/>
    <property type="project" value="GO_Central"/>
</dbReference>
<reference evidence="6" key="3">
    <citation type="submission" date="2015-06" db="UniProtKB">
        <authorList>
            <consortium name="EnsemblMetazoa"/>
        </authorList>
    </citation>
    <scope>IDENTIFICATION</scope>
</reference>
<dbReference type="AlphaFoldDB" id="T1G7M4"/>
<dbReference type="PANTHER" id="PTHR23048">
    <property type="entry name" value="MYOSIN LIGHT CHAIN 1, 3"/>
    <property type="match status" value="1"/>
</dbReference>
<dbReference type="Pfam" id="PF13499">
    <property type="entry name" value="EF-hand_7"/>
    <property type="match status" value="2"/>
</dbReference>
<evidence type="ECO:0000259" key="4">
    <source>
        <dbReference type="PROSITE" id="PS50222"/>
    </source>
</evidence>
<dbReference type="SUPFAM" id="SSF47473">
    <property type="entry name" value="EF-hand"/>
    <property type="match status" value="1"/>
</dbReference>
<gene>
    <name evidence="6" type="primary">20217071</name>
    <name evidence="5" type="ORF">HELRODRAFT_90218</name>
</gene>
<feature type="domain" description="EF-hand" evidence="4">
    <location>
        <begin position="37"/>
        <end position="72"/>
    </location>
</feature>
<dbReference type="GO" id="GO:0005509">
    <property type="term" value="F:calcium ion binding"/>
    <property type="evidence" value="ECO:0000318"/>
    <property type="project" value="GO_Central"/>
</dbReference>
<dbReference type="InterPro" id="IPR050230">
    <property type="entry name" value="CALM/Myosin/TropC-like"/>
</dbReference>
<evidence type="ECO:0000256" key="3">
    <source>
        <dbReference type="ARBA" id="ARBA00054299"/>
    </source>
</evidence>